<dbReference type="Gene3D" id="1.10.20.10">
    <property type="entry name" value="Histone, subunit A"/>
    <property type="match status" value="1"/>
</dbReference>
<organism evidence="4 5">
    <name type="scientific">Cucurbitaria berberidis CBS 394.84</name>
    <dbReference type="NCBI Taxonomy" id="1168544"/>
    <lineage>
        <taxon>Eukaryota</taxon>
        <taxon>Fungi</taxon>
        <taxon>Dikarya</taxon>
        <taxon>Ascomycota</taxon>
        <taxon>Pezizomycotina</taxon>
        <taxon>Dothideomycetes</taxon>
        <taxon>Pleosporomycetidae</taxon>
        <taxon>Pleosporales</taxon>
        <taxon>Pleosporineae</taxon>
        <taxon>Cucurbitariaceae</taxon>
        <taxon>Cucurbitaria</taxon>
    </lineage>
</organism>
<feature type="domain" description="C2H2-type" evidence="3">
    <location>
        <begin position="619"/>
        <end position="650"/>
    </location>
</feature>
<comment type="caution">
    <text evidence="4">The sequence shown here is derived from an EMBL/GenBank/DDBJ whole genome shotgun (WGS) entry which is preliminary data.</text>
</comment>
<dbReference type="GO" id="GO:0046982">
    <property type="term" value="F:protein heterodimerization activity"/>
    <property type="evidence" value="ECO:0007669"/>
    <property type="project" value="InterPro"/>
</dbReference>
<feature type="region of interest" description="Disordered" evidence="2">
    <location>
        <begin position="571"/>
        <end position="611"/>
    </location>
</feature>
<dbReference type="Pfam" id="PF10384">
    <property type="entry name" value="Scm3"/>
    <property type="match status" value="1"/>
</dbReference>
<dbReference type="GO" id="GO:0008270">
    <property type="term" value="F:zinc ion binding"/>
    <property type="evidence" value="ECO:0007669"/>
    <property type="project" value="UniProtKB-KW"/>
</dbReference>
<gene>
    <name evidence="4" type="ORF">K460DRAFT_421548</name>
</gene>
<proteinExistence type="predicted"/>
<feature type="compositionally biased region" description="Polar residues" evidence="2">
    <location>
        <begin position="325"/>
        <end position="345"/>
    </location>
</feature>
<evidence type="ECO:0000259" key="3">
    <source>
        <dbReference type="PROSITE" id="PS50157"/>
    </source>
</evidence>
<evidence type="ECO:0000313" key="4">
    <source>
        <dbReference type="EMBL" id="KAF1840617.1"/>
    </source>
</evidence>
<dbReference type="RefSeq" id="XP_040783180.1">
    <property type="nucleotide sequence ID" value="XM_040938149.1"/>
</dbReference>
<feature type="compositionally biased region" description="Polar residues" evidence="2">
    <location>
        <begin position="478"/>
        <end position="487"/>
    </location>
</feature>
<sequence>MEPPAKRLRILRSVEVDEENPDYINAKQKQEQKFKGSLESIFAKYENMHESMSDEIDMRENRVVVDRGHLRRLVRQVNRKETVLLDTLGMVAGQDTEDVPDGVANSEDSEDELAPTQRPESNKRRLDDTTKGQQQPFAETVAQPPPCDSNQRIFQHISTPASATIQAGAQQIPNTPNPAANLLQLVQFPQTPAGQQAQNTFYTTLTQTIDHAVQQAVIPLFSSIFATTPNVQLPLPNVLPTPTTPVTIGDKIAPATDPKWFFPPLSAEPREQHLARSSPISAPVSTSVLKIKPVQEIEKDTSHQNQDHKATRIRSESSREITSVGPASNCSIVREQASSNPQSRRASPRVEIRKRPVGRSRTYHFTEEDDVYISKRKQLHKRTWAEIKNSKQKWEGWPEIVFATRWSKHLKDKKLNLEKVPASILGPREPSIPPTALDKGHFLINQQTSPAETHHLPTPSSLEDEDRQGQFEEFESEPCSNVLSSSAHFDDDERELLSLDGSDTDEEQLPVVNEKETFYTTHADMVLPSVETNAFVDEHTLQPDLLEEPLVADAVPTAIVAPMDTIKIEPLHTSPSSKRRRKTTPIDFQTVPDSEDEEQGDAELGNVNKNSARTSGGAFPCDICHKSFKSAKNLERHQAKPRAMHNMTPKSVSVDLVGDDEIQTPRTPYIKREFSTPPPTSSLLSTSALQTPKLSLQHSGVLSSSSKSTSKLNRKTFLKQIKQSWTKRSTPRPKTLATRRSFHTVPMKRAWAGDTDSEDELAM</sequence>
<accession>A0A9P4G7S7</accession>
<dbReference type="PROSITE" id="PS50157">
    <property type="entry name" value="ZINC_FINGER_C2H2_2"/>
    <property type="match status" value="1"/>
</dbReference>
<dbReference type="EMBL" id="ML976620">
    <property type="protein sequence ID" value="KAF1840617.1"/>
    <property type="molecule type" value="Genomic_DNA"/>
</dbReference>
<feature type="region of interest" description="Disordered" evidence="2">
    <location>
        <begin position="296"/>
        <end position="350"/>
    </location>
</feature>
<dbReference type="GeneID" id="63855399"/>
<feature type="compositionally biased region" description="Acidic residues" evidence="2">
    <location>
        <begin position="462"/>
        <end position="476"/>
    </location>
</feature>
<keyword evidence="5" id="KW-1185">Reference proteome</keyword>
<keyword evidence="1" id="KW-0863">Zinc-finger</keyword>
<dbReference type="Gene3D" id="3.30.160.60">
    <property type="entry name" value="Classic Zinc Finger"/>
    <property type="match status" value="1"/>
</dbReference>
<feature type="region of interest" description="Disordered" evidence="2">
    <location>
        <begin position="93"/>
        <end position="151"/>
    </location>
</feature>
<protein>
    <recommendedName>
        <fullName evidence="3">C2H2-type domain-containing protein</fullName>
    </recommendedName>
</protein>
<evidence type="ECO:0000256" key="2">
    <source>
        <dbReference type="SAM" id="MobiDB-lite"/>
    </source>
</evidence>
<keyword evidence="1" id="KW-0862">Zinc</keyword>
<dbReference type="InterPro" id="IPR018465">
    <property type="entry name" value="Scm3/HJURP"/>
</dbReference>
<keyword evidence="1" id="KW-0479">Metal-binding</keyword>
<dbReference type="GO" id="GO:0005634">
    <property type="term" value="C:nucleus"/>
    <property type="evidence" value="ECO:0007669"/>
    <property type="project" value="InterPro"/>
</dbReference>
<evidence type="ECO:0000313" key="5">
    <source>
        <dbReference type="Proteomes" id="UP000800039"/>
    </source>
</evidence>
<reference evidence="4" key="1">
    <citation type="submission" date="2020-01" db="EMBL/GenBank/DDBJ databases">
        <authorList>
            <consortium name="DOE Joint Genome Institute"/>
            <person name="Haridas S."/>
            <person name="Albert R."/>
            <person name="Binder M."/>
            <person name="Bloem J."/>
            <person name="Labutti K."/>
            <person name="Salamov A."/>
            <person name="Andreopoulos B."/>
            <person name="Baker S.E."/>
            <person name="Barry K."/>
            <person name="Bills G."/>
            <person name="Bluhm B.H."/>
            <person name="Cannon C."/>
            <person name="Castanera R."/>
            <person name="Culley D.E."/>
            <person name="Daum C."/>
            <person name="Ezra D."/>
            <person name="Gonzalez J.B."/>
            <person name="Henrissat B."/>
            <person name="Kuo A."/>
            <person name="Liang C."/>
            <person name="Lipzen A."/>
            <person name="Lutzoni F."/>
            <person name="Magnuson J."/>
            <person name="Mondo S."/>
            <person name="Nolan M."/>
            <person name="Ohm R."/>
            <person name="Pangilinan J."/>
            <person name="Park H.-J."/>
            <person name="Ramirez L."/>
            <person name="Alfaro M."/>
            <person name="Sun H."/>
            <person name="Tritt A."/>
            <person name="Yoshinaga Y."/>
            <person name="Zwiers L.-H."/>
            <person name="Turgeon B.G."/>
            <person name="Goodwin S.B."/>
            <person name="Spatafora J.W."/>
            <person name="Crous P.W."/>
            <person name="Grigoriev I.V."/>
        </authorList>
    </citation>
    <scope>NUCLEOTIDE SEQUENCE</scope>
    <source>
        <strain evidence="4">CBS 394.84</strain>
    </source>
</reference>
<feature type="compositionally biased region" description="Basic and acidic residues" evidence="2">
    <location>
        <begin position="296"/>
        <end position="319"/>
    </location>
</feature>
<feature type="region of interest" description="Disordered" evidence="2">
    <location>
        <begin position="451"/>
        <end position="487"/>
    </location>
</feature>
<name>A0A9P4G7S7_9PLEO</name>
<dbReference type="InterPro" id="IPR013087">
    <property type="entry name" value="Znf_C2H2_type"/>
</dbReference>
<dbReference type="GO" id="GO:0042393">
    <property type="term" value="F:histone binding"/>
    <property type="evidence" value="ECO:0007669"/>
    <property type="project" value="InterPro"/>
</dbReference>
<dbReference type="OrthoDB" id="2420608at2759"/>
<dbReference type="InterPro" id="IPR009072">
    <property type="entry name" value="Histone-fold"/>
</dbReference>
<feature type="compositionally biased region" description="Basic and acidic residues" evidence="2">
    <location>
        <begin position="120"/>
        <end position="130"/>
    </location>
</feature>
<dbReference type="AlphaFoldDB" id="A0A9P4G7S7"/>
<dbReference type="Proteomes" id="UP000800039">
    <property type="component" value="Unassembled WGS sequence"/>
</dbReference>
<evidence type="ECO:0000256" key="1">
    <source>
        <dbReference type="PROSITE-ProRule" id="PRU00042"/>
    </source>
</evidence>